<dbReference type="CDD" id="cd01286">
    <property type="entry name" value="deoxycytidylate_deaminase"/>
    <property type="match status" value="1"/>
</dbReference>
<dbReference type="PROSITE" id="PS00903">
    <property type="entry name" value="CYT_DCMP_DEAMINASES_1"/>
    <property type="match status" value="1"/>
</dbReference>
<reference evidence="7" key="1">
    <citation type="submission" date="2018-10" db="EMBL/GenBank/DDBJ databases">
        <title>Hidden diversity of soil giant viruses.</title>
        <authorList>
            <person name="Schulz F."/>
            <person name="Alteio L."/>
            <person name="Goudeau D."/>
            <person name="Ryan E.M."/>
            <person name="Malmstrom R.R."/>
            <person name="Blanchard J."/>
            <person name="Woyke T."/>
        </authorList>
    </citation>
    <scope>NUCLEOTIDE SEQUENCE</scope>
    <source>
        <strain evidence="7">TEV1</strain>
    </source>
</reference>
<organism evidence="7">
    <name type="scientific">Terrestrivirus sp</name>
    <dbReference type="NCBI Taxonomy" id="2487775"/>
    <lineage>
        <taxon>Viruses</taxon>
        <taxon>Varidnaviria</taxon>
        <taxon>Bamfordvirae</taxon>
        <taxon>Nucleocytoviricota</taxon>
        <taxon>Megaviricetes</taxon>
        <taxon>Imitervirales</taxon>
        <taxon>Mimiviridae</taxon>
        <taxon>Klosneuvirinae</taxon>
    </lineage>
</organism>
<evidence type="ECO:0000256" key="4">
    <source>
        <dbReference type="ARBA" id="ARBA00022801"/>
    </source>
</evidence>
<dbReference type="PROSITE" id="PS51747">
    <property type="entry name" value="CYT_DCMP_DEAMINASES_2"/>
    <property type="match status" value="1"/>
</dbReference>
<evidence type="ECO:0000313" key="7">
    <source>
        <dbReference type="EMBL" id="AYV75667.1"/>
    </source>
</evidence>
<name>A0A3G4ZLF4_9VIRU</name>
<gene>
    <name evidence="7" type="ORF">Terrestrivirus2_175</name>
</gene>
<keyword evidence="3" id="KW-0479">Metal-binding</keyword>
<dbReference type="InterPro" id="IPR016192">
    <property type="entry name" value="APOBEC/CMP_deaminase_Zn-bd"/>
</dbReference>
<dbReference type="InterPro" id="IPR035105">
    <property type="entry name" value="Deoxycytidylate_deaminase_dom"/>
</dbReference>
<dbReference type="GO" id="GO:0004132">
    <property type="term" value="F:dCMP deaminase activity"/>
    <property type="evidence" value="ECO:0007669"/>
    <property type="project" value="TreeGrafter"/>
</dbReference>
<evidence type="ECO:0000256" key="5">
    <source>
        <dbReference type="ARBA" id="ARBA00022833"/>
    </source>
</evidence>
<dbReference type="PANTHER" id="PTHR11086">
    <property type="entry name" value="DEOXYCYTIDYLATE DEAMINASE-RELATED"/>
    <property type="match status" value="1"/>
</dbReference>
<dbReference type="GO" id="GO:0008270">
    <property type="term" value="F:zinc ion binding"/>
    <property type="evidence" value="ECO:0007669"/>
    <property type="project" value="InterPro"/>
</dbReference>
<sequence>MEQGKFVDKDELLGFNIDQQNQQNKQKSLLEHIKHINYRPDWNEYFMLVAYILSKRSSCDRLHVGCVLVNDKRIIATGYNGHIKGSPHISIVVDGHEQMTIHAETNAITDAASRGISLKNCTAYVTHFPCINCAKNLISAGIKEIIFAEDYKNNDLCYQLYLLAGVKVSKYV</sequence>
<dbReference type="InterPro" id="IPR015517">
    <property type="entry name" value="dCMP_deaminase-rel"/>
</dbReference>
<evidence type="ECO:0000259" key="6">
    <source>
        <dbReference type="PROSITE" id="PS51747"/>
    </source>
</evidence>
<dbReference type="InterPro" id="IPR016193">
    <property type="entry name" value="Cytidine_deaminase-like"/>
</dbReference>
<proteinExistence type="inferred from homology"/>
<dbReference type="EMBL" id="MK071980">
    <property type="protein sequence ID" value="AYV75667.1"/>
    <property type="molecule type" value="Genomic_DNA"/>
</dbReference>
<evidence type="ECO:0000256" key="2">
    <source>
        <dbReference type="ARBA" id="ARBA00006576"/>
    </source>
</evidence>
<keyword evidence="4" id="KW-0378">Hydrolase</keyword>
<evidence type="ECO:0000256" key="1">
    <source>
        <dbReference type="ARBA" id="ARBA00001947"/>
    </source>
</evidence>
<evidence type="ECO:0000256" key="3">
    <source>
        <dbReference type="ARBA" id="ARBA00022723"/>
    </source>
</evidence>
<accession>A0A3G4ZLF4</accession>
<comment type="similarity">
    <text evidence="2">Belongs to the cytidine and deoxycytidylate deaminase family.</text>
</comment>
<dbReference type="SUPFAM" id="SSF53927">
    <property type="entry name" value="Cytidine deaminase-like"/>
    <property type="match status" value="1"/>
</dbReference>
<feature type="domain" description="CMP/dCMP-type deaminase" evidence="6">
    <location>
        <begin position="41"/>
        <end position="172"/>
    </location>
</feature>
<dbReference type="Pfam" id="PF00383">
    <property type="entry name" value="dCMP_cyt_deam_1"/>
    <property type="match status" value="1"/>
</dbReference>
<comment type="cofactor">
    <cofactor evidence="1">
        <name>Zn(2+)</name>
        <dbReference type="ChEBI" id="CHEBI:29105"/>
    </cofactor>
</comment>
<dbReference type="PANTHER" id="PTHR11086:SF18">
    <property type="entry name" value="DEOXYCYTIDYLATE DEAMINASE"/>
    <property type="match status" value="1"/>
</dbReference>
<keyword evidence="5" id="KW-0862">Zinc</keyword>
<protein>
    <submittedName>
        <fullName evidence="7">dCMP deaminase</fullName>
    </submittedName>
</protein>
<dbReference type="InterPro" id="IPR002125">
    <property type="entry name" value="CMP_dCMP_dom"/>
</dbReference>
<dbReference type="Gene3D" id="3.40.140.10">
    <property type="entry name" value="Cytidine Deaminase, domain 2"/>
    <property type="match status" value="1"/>
</dbReference>